<accession>A0A934M9J0</accession>
<evidence type="ECO:0000313" key="2">
    <source>
        <dbReference type="Proteomes" id="UP000602087"/>
    </source>
</evidence>
<sequence>MDDVTDEAARDAALLSELVDPGARQILEAEDPWQAYEVANALFPPLVHQTMTLCGGMFIAWAELVDVFETGKTPVADAHAALRRAAAEWLRRTGPPTEEHVRRWVSLAGDEVAFLFDRDGTFWQGPRA</sequence>
<reference evidence="1" key="1">
    <citation type="submission" date="2020-12" db="EMBL/GenBank/DDBJ databases">
        <title>Sanguibacter suaedae sp. nov., isolated from Suaeda aralocaspica.</title>
        <authorList>
            <person name="Ma Q."/>
        </authorList>
    </citation>
    <scope>NUCLEOTIDE SEQUENCE</scope>
    <source>
        <strain evidence="1">YZGR15</strain>
    </source>
</reference>
<dbReference type="RefSeq" id="WP_198733200.1">
    <property type="nucleotide sequence ID" value="NZ_JAEINH010000004.1"/>
</dbReference>
<dbReference type="AlphaFoldDB" id="A0A934M9J0"/>
<dbReference type="EMBL" id="JAEINH010000004">
    <property type="protein sequence ID" value="MBI9114640.1"/>
    <property type="molecule type" value="Genomic_DNA"/>
</dbReference>
<name>A0A934M9J0_9MICO</name>
<comment type="caution">
    <text evidence="1">The sequence shown here is derived from an EMBL/GenBank/DDBJ whole genome shotgun (WGS) entry which is preliminary data.</text>
</comment>
<dbReference type="Proteomes" id="UP000602087">
    <property type="component" value="Unassembled WGS sequence"/>
</dbReference>
<evidence type="ECO:0000313" key="1">
    <source>
        <dbReference type="EMBL" id="MBI9114640.1"/>
    </source>
</evidence>
<protein>
    <submittedName>
        <fullName evidence="1">Uncharacterized protein</fullName>
    </submittedName>
</protein>
<organism evidence="1 2">
    <name type="scientific">Sanguibacter suaedae</name>
    <dbReference type="NCBI Taxonomy" id="2795737"/>
    <lineage>
        <taxon>Bacteria</taxon>
        <taxon>Bacillati</taxon>
        <taxon>Actinomycetota</taxon>
        <taxon>Actinomycetes</taxon>
        <taxon>Micrococcales</taxon>
        <taxon>Sanguibacteraceae</taxon>
        <taxon>Sanguibacter</taxon>
    </lineage>
</organism>
<keyword evidence="2" id="KW-1185">Reference proteome</keyword>
<proteinExistence type="predicted"/>
<gene>
    <name evidence="1" type="ORF">JAV76_06390</name>
</gene>